<dbReference type="EMBL" id="HBEW01002740">
    <property type="protein sequence ID" value="CAD8579420.1"/>
    <property type="molecule type" value="Transcribed_RNA"/>
</dbReference>
<organism evidence="2">
    <name type="scientific">Ostreococcus mediterraneus</name>
    <dbReference type="NCBI Taxonomy" id="1486918"/>
    <lineage>
        <taxon>Eukaryota</taxon>
        <taxon>Viridiplantae</taxon>
        <taxon>Chlorophyta</taxon>
        <taxon>Mamiellophyceae</taxon>
        <taxon>Mamiellales</taxon>
        <taxon>Bathycoccaceae</taxon>
        <taxon>Ostreococcus</taxon>
    </lineage>
</organism>
<evidence type="ECO:0000313" key="2">
    <source>
        <dbReference type="EMBL" id="CAD8579420.1"/>
    </source>
</evidence>
<evidence type="ECO:0000256" key="1">
    <source>
        <dbReference type="SAM" id="SignalP"/>
    </source>
</evidence>
<sequence>MKTRRIISVCMLALVLVGFCQIIGTQAVEEFEDEKQLMQFVEDSRADTLAVLGMFRKPEEHQEYIDAFTHAEQTFRSYGHEDVTFGRTTRLSEKNKKPKVFITAPHYADSDHITSMVESLEFNVTNVVRFAFFTLIPPYAKWPEFPSNRGTVDEVQRANLHAKNDLPKVYVFMLKDGAEDYGVRIHQTLESVGNAVTGFMVIIHIVVPSKDHSLYLQTAVREGEEKQYMDALASGRLVIIGYDPVSGIRDAEARFIDTFNAESLLGFCNGFLKLLPEDAQNGRSPFPIKYFDKRGKNTVGLGKYSHKEL</sequence>
<reference evidence="2" key="1">
    <citation type="submission" date="2021-01" db="EMBL/GenBank/DDBJ databases">
        <authorList>
            <person name="Corre E."/>
            <person name="Pelletier E."/>
            <person name="Niang G."/>
            <person name="Scheremetjew M."/>
            <person name="Finn R."/>
            <person name="Kale V."/>
            <person name="Holt S."/>
            <person name="Cochrane G."/>
            <person name="Meng A."/>
            <person name="Brown T."/>
            <person name="Cohen L."/>
        </authorList>
    </citation>
    <scope>NUCLEOTIDE SEQUENCE</scope>
    <source>
        <strain evidence="2">Clade-D-RCC2572</strain>
    </source>
</reference>
<name>A0A6U0AKM1_9CHLO</name>
<keyword evidence="1" id="KW-0732">Signal</keyword>
<feature type="chain" id="PRO_5030159868" evidence="1">
    <location>
        <begin position="28"/>
        <end position="309"/>
    </location>
</feature>
<feature type="signal peptide" evidence="1">
    <location>
        <begin position="1"/>
        <end position="27"/>
    </location>
</feature>
<gene>
    <name evidence="2" type="ORF">OMED0929_LOCUS2253</name>
</gene>
<dbReference type="AlphaFoldDB" id="A0A6U0AKM1"/>
<proteinExistence type="predicted"/>
<accession>A0A6U0AKM1</accession>
<protein>
    <submittedName>
        <fullName evidence="2">Uncharacterized protein</fullName>
    </submittedName>
</protein>